<organism evidence="2 3">
    <name type="scientific">Thermococcus paralvinellae</name>
    <dbReference type="NCBI Taxonomy" id="582419"/>
    <lineage>
        <taxon>Archaea</taxon>
        <taxon>Methanobacteriati</taxon>
        <taxon>Methanobacteriota</taxon>
        <taxon>Thermococci</taxon>
        <taxon>Thermococcales</taxon>
        <taxon>Thermococcaceae</taxon>
        <taxon>Thermococcus</taxon>
    </lineage>
</organism>
<protein>
    <submittedName>
        <fullName evidence="2">DUF998 domain-containing protein</fullName>
    </submittedName>
</protein>
<proteinExistence type="predicted"/>
<comment type="caution">
    <text evidence="2">The sequence shown here is derived from an EMBL/GenBank/DDBJ whole genome shotgun (WGS) entry which is preliminary data.</text>
</comment>
<evidence type="ECO:0000313" key="2">
    <source>
        <dbReference type="EMBL" id="HIP88651.1"/>
    </source>
</evidence>
<dbReference type="Pfam" id="PF06197">
    <property type="entry name" value="DUF998"/>
    <property type="match status" value="1"/>
</dbReference>
<dbReference type="PANTHER" id="PTHR42241">
    <property type="entry name" value="HYPOTHETICAL MEMBRANE PROTEIN, CONSERVED, DUF998 FAMILY"/>
    <property type="match status" value="1"/>
</dbReference>
<dbReference type="EMBL" id="DQUR01000052">
    <property type="protein sequence ID" value="HIP88651.1"/>
    <property type="molecule type" value="Genomic_DNA"/>
</dbReference>
<keyword evidence="1" id="KW-1133">Transmembrane helix</keyword>
<feature type="non-terminal residue" evidence="2">
    <location>
        <position position="111"/>
    </location>
</feature>
<sequence>MNKLLFKNFIKTLTLQHNVKFDPNKILKFGAVSGIALPVLFGIVLTVAISLNPWFSFYKNALSDLGSLKVPTRCVFNCGLILMGLFGILFSLATVGYFKSPALHIFTVAMA</sequence>
<accession>A0A832ZEP8</accession>
<feature type="transmembrane region" description="Helical" evidence="1">
    <location>
        <begin position="29"/>
        <end position="55"/>
    </location>
</feature>
<dbReference type="PANTHER" id="PTHR42241:SF2">
    <property type="entry name" value="HYPOTHETICAL MEMBRANE PROTEIN, CONSERVED, DUF998 FAMILY"/>
    <property type="match status" value="1"/>
</dbReference>
<evidence type="ECO:0000313" key="3">
    <source>
        <dbReference type="Proteomes" id="UP000653692"/>
    </source>
</evidence>
<reference evidence="2" key="1">
    <citation type="journal article" date="2020" name="ISME J.">
        <title>Gammaproteobacteria mediating utilization of methyl-, sulfur- and petroleum organic compounds in deep ocean hydrothermal plumes.</title>
        <authorList>
            <person name="Zhou Z."/>
            <person name="Liu Y."/>
            <person name="Pan J."/>
            <person name="Cron B.R."/>
            <person name="Toner B.M."/>
            <person name="Anantharaman K."/>
            <person name="Breier J.A."/>
            <person name="Dick G.J."/>
            <person name="Li M."/>
        </authorList>
    </citation>
    <scope>NUCLEOTIDE SEQUENCE</scope>
    <source>
        <strain evidence="2">SZUA-1476</strain>
    </source>
</reference>
<dbReference type="AlphaFoldDB" id="A0A832ZEP8"/>
<keyword evidence="1" id="KW-0812">Transmembrane</keyword>
<keyword evidence="1" id="KW-0472">Membrane</keyword>
<gene>
    <name evidence="2" type="ORF">EYH24_01485</name>
</gene>
<name>A0A832ZEP8_9EURY</name>
<feature type="transmembrane region" description="Helical" evidence="1">
    <location>
        <begin position="75"/>
        <end position="98"/>
    </location>
</feature>
<dbReference type="Proteomes" id="UP000653692">
    <property type="component" value="Unassembled WGS sequence"/>
</dbReference>
<evidence type="ECO:0000256" key="1">
    <source>
        <dbReference type="SAM" id="Phobius"/>
    </source>
</evidence>
<dbReference type="InterPro" id="IPR009339">
    <property type="entry name" value="DUF998"/>
</dbReference>